<evidence type="ECO:0000313" key="1">
    <source>
        <dbReference type="EMBL" id="AWM42386.1"/>
    </source>
</evidence>
<name>A0A2Z3HF40_9BACT</name>
<dbReference type="KEGG" id="gog:C1280_25435"/>
<keyword evidence="2" id="KW-1185">Reference proteome</keyword>
<protein>
    <submittedName>
        <fullName evidence="1">Uncharacterized protein</fullName>
    </submittedName>
</protein>
<organism evidence="1 2">
    <name type="scientific">Gemmata obscuriglobus</name>
    <dbReference type="NCBI Taxonomy" id="114"/>
    <lineage>
        <taxon>Bacteria</taxon>
        <taxon>Pseudomonadati</taxon>
        <taxon>Planctomycetota</taxon>
        <taxon>Planctomycetia</taxon>
        <taxon>Gemmatales</taxon>
        <taxon>Gemmataceae</taxon>
        <taxon>Gemmata</taxon>
    </lineage>
</organism>
<accession>A0A2Z3HF40</accession>
<gene>
    <name evidence="1" type="ORF">C1280_25435</name>
</gene>
<evidence type="ECO:0000313" key="2">
    <source>
        <dbReference type="Proteomes" id="UP000245802"/>
    </source>
</evidence>
<dbReference type="Proteomes" id="UP000245802">
    <property type="component" value="Chromosome"/>
</dbReference>
<dbReference type="OrthoDB" id="286822at2"/>
<dbReference type="EMBL" id="CP025958">
    <property type="protein sequence ID" value="AWM42386.1"/>
    <property type="molecule type" value="Genomic_DNA"/>
</dbReference>
<proteinExistence type="predicted"/>
<reference evidence="1 2" key="1">
    <citation type="submission" date="2018-01" db="EMBL/GenBank/DDBJ databases">
        <title>G. obscuriglobus.</title>
        <authorList>
            <person name="Franke J."/>
            <person name="Blomberg W."/>
            <person name="Selmecki A."/>
        </authorList>
    </citation>
    <scope>NUCLEOTIDE SEQUENCE [LARGE SCALE GENOMIC DNA]</scope>
    <source>
        <strain evidence="1 2">DSM 5831</strain>
    </source>
</reference>
<dbReference type="AlphaFoldDB" id="A0A2Z3HF40"/>
<sequence>MYDIFATAFRPVALAPEWRTGTVTALARQIYESRDFSAMPILADALQDAGCDSADVLHHCRDASQPHARGCWLVDAVLGHT</sequence>